<evidence type="ECO:0000313" key="2">
    <source>
        <dbReference type="EMBL" id="KAJ4752971.1"/>
    </source>
</evidence>
<evidence type="ECO:0000313" key="3">
    <source>
        <dbReference type="EMBL" id="KAJ4794036.1"/>
    </source>
</evidence>
<accession>A0AAV8CCP4</accession>
<dbReference type="Proteomes" id="UP001140206">
    <property type="component" value="Chromosome 5"/>
</dbReference>
<dbReference type="EMBL" id="JAMFTS010000005">
    <property type="protein sequence ID" value="KAJ4752971.1"/>
    <property type="molecule type" value="Genomic_DNA"/>
</dbReference>
<sequence length="86" mass="9217">MASKIALKAQQSPKDQGSISSNNNKIGLNPNSTLKGGETRRQCLCSPTTHKGSFRCRLHRSVTSMYRTKSIPSTPPSAALADSQVS</sequence>
<dbReference type="AlphaFoldDB" id="A0AAV8CCP4"/>
<dbReference type="PANTHER" id="PTHR33132:SF135">
    <property type="entry name" value="OS02G0799700 PROTEIN"/>
    <property type="match status" value="1"/>
</dbReference>
<organism evidence="2 4">
    <name type="scientific">Rhynchospora pubera</name>
    <dbReference type="NCBI Taxonomy" id="906938"/>
    <lineage>
        <taxon>Eukaryota</taxon>
        <taxon>Viridiplantae</taxon>
        <taxon>Streptophyta</taxon>
        <taxon>Embryophyta</taxon>
        <taxon>Tracheophyta</taxon>
        <taxon>Spermatophyta</taxon>
        <taxon>Magnoliopsida</taxon>
        <taxon>Liliopsida</taxon>
        <taxon>Poales</taxon>
        <taxon>Cyperaceae</taxon>
        <taxon>Cyperoideae</taxon>
        <taxon>Rhynchosporeae</taxon>
        <taxon>Rhynchospora</taxon>
    </lineage>
</organism>
<dbReference type="EMBL" id="JAMFTS010000002">
    <property type="protein sequence ID" value="KAJ4794036.1"/>
    <property type="molecule type" value="Genomic_DNA"/>
</dbReference>
<feature type="region of interest" description="Disordered" evidence="1">
    <location>
        <begin position="1"/>
        <end position="39"/>
    </location>
</feature>
<evidence type="ECO:0000256" key="1">
    <source>
        <dbReference type="SAM" id="MobiDB-lite"/>
    </source>
</evidence>
<gene>
    <name evidence="3" type="ORF">LUZ62_045282</name>
    <name evidence="2" type="ORF">LUZ62_087376</name>
</gene>
<evidence type="ECO:0000313" key="4">
    <source>
        <dbReference type="Proteomes" id="UP001140206"/>
    </source>
</evidence>
<proteinExistence type="predicted"/>
<feature type="compositionally biased region" description="Polar residues" evidence="1">
    <location>
        <begin position="9"/>
        <end position="34"/>
    </location>
</feature>
<name>A0AAV8CCP4_9POAL</name>
<dbReference type="PANTHER" id="PTHR33132">
    <property type="entry name" value="OSJNBB0118P14.9 PROTEIN"/>
    <property type="match status" value="1"/>
</dbReference>
<keyword evidence="4" id="KW-1185">Reference proteome</keyword>
<feature type="region of interest" description="Disordered" evidence="1">
    <location>
        <begin position="66"/>
        <end position="86"/>
    </location>
</feature>
<protein>
    <submittedName>
        <fullName evidence="2">Serine-rich protein-like protein</fullName>
    </submittedName>
</protein>
<dbReference type="Proteomes" id="UP001140206">
    <property type="component" value="Chromosome 2"/>
</dbReference>
<comment type="caution">
    <text evidence="2">The sequence shown here is derived from an EMBL/GenBank/DDBJ whole genome shotgun (WGS) entry which is preliminary data.</text>
</comment>
<reference evidence="2" key="1">
    <citation type="submission" date="2022-08" db="EMBL/GenBank/DDBJ databases">
        <authorList>
            <person name="Marques A."/>
        </authorList>
    </citation>
    <scope>NUCLEOTIDE SEQUENCE</scope>
    <source>
        <strain evidence="2">RhyPub2mFocal</strain>
        <tissue evidence="2">Leaves</tissue>
    </source>
</reference>